<dbReference type="EMBL" id="QGNW01000205">
    <property type="protein sequence ID" value="RVW85326.1"/>
    <property type="molecule type" value="Genomic_DNA"/>
</dbReference>
<evidence type="ECO:0000256" key="1">
    <source>
        <dbReference type="SAM" id="Phobius"/>
    </source>
</evidence>
<proteinExistence type="predicted"/>
<dbReference type="Proteomes" id="UP000288805">
    <property type="component" value="Unassembled WGS sequence"/>
</dbReference>
<keyword evidence="1" id="KW-0812">Transmembrane</keyword>
<gene>
    <name evidence="2" type="ORF">CK203_045580</name>
</gene>
<protein>
    <submittedName>
        <fullName evidence="2">Uncharacterized protein</fullName>
    </submittedName>
</protein>
<accession>A0A438HLL3</accession>
<name>A0A438HLL3_VITVI</name>
<sequence length="109" mass="12157">MSVADAHWVSAIRRSGCEISGCKMSAHGSHPDVKCRRTEFRIPQAERRTALPIGLLGSLSTVNWIVFHCFQLGILLFSWVFHIAGGELIIWKLHSTDTGPSWKVLKTLS</sequence>
<evidence type="ECO:0000313" key="2">
    <source>
        <dbReference type="EMBL" id="RVW85326.1"/>
    </source>
</evidence>
<dbReference type="AlphaFoldDB" id="A0A438HLL3"/>
<organism evidence="2 3">
    <name type="scientific">Vitis vinifera</name>
    <name type="common">Grape</name>
    <dbReference type="NCBI Taxonomy" id="29760"/>
    <lineage>
        <taxon>Eukaryota</taxon>
        <taxon>Viridiplantae</taxon>
        <taxon>Streptophyta</taxon>
        <taxon>Embryophyta</taxon>
        <taxon>Tracheophyta</taxon>
        <taxon>Spermatophyta</taxon>
        <taxon>Magnoliopsida</taxon>
        <taxon>eudicotyledons</taxon>
        <taxon>Gunneridae</taxon>
        <taxon>Pentapetalae</taxon>
        <taxon>rosids</taxon>
        <taxon>Vitales</taxon>
        <taxon>Vitaceae</taxon>
        <taxon>Viteae</taxon>
        <taxon>Vitis</taxon>
    </lineage>
</organism>
<comment type="caution">
    <text evidence="2">The sequence shown here is derived from an EMBL/GenBank/DDBJ whole genome shotgun (WGS) entry which is preliminary data.</text>
</comment>
<keyword evidence="1" id="KW-0472">Membrane</keyword>
<keyword evidence="1" id="KW-1133">Transmembrane helix</keyword>
<reference evidence="2 3" key="1">
    <citation type="journal article" date="2018" name="PLoS Genet.">
        <title>Population sequencing reveals clonal diversity and ancestral inbreeding in the grapevine cultivar Chardonnay.</title>
        <authorList>
            <person name="Roach M.J."/>
            <person name="Johnson D.L."/>
            <person name="Bohlmann J."/>
            <person name="van Vuuren H.J."/>
            <person name="Jones S.J."/>
            <person name="Pretorius I.S."/>
            <person name="Schmidt S.A."/>
            <person name="Borneman A.R."/>
        </authorList>
    </citation>
    <scope>NUCLEOTIDE SEQUENCE [LARGE SCALE GENOMIC DNA]</scope>
    <source>
        <strain evidence="3">cv. Chardonnay</strain>
        <tissue evidence="2">Leaf</tissue>
    </source>
</reference>
<evidence type="ECO:0000313" key="3">
    <source>
        <dbReference type="Proteomes" id="UP000288805"/>
    </source>
</evidence>
<feature type="transmembrane region" description="Helical" evidence="1">
    <location>
        <begin position="64"/>
        <end position="84"/>
    </location>
</feature>